<dbReference type="InterPro" id="IPR038765">
    <property type="entry name" value="Papain-like_cys_pep_sf"/>
</dbReference>
<proteinExistence type="inferred from homology"/>
<comment type="similarity">
    <text evidence="1">Belongs to the peptidase C2 family.</text>
</comment>
<dbReference type="Pfam" id="PF00648">
    <property type="entry name" value="Peptidase_C2"/>
    <property type="match status" value="1"/>
</dbReference>
<dbReference type="GO" id="GO:0005737">
    <property type="term" value="C:cytoplasm"/>
    <property type="evidence" value="ECO:0007669"/>
    <property type="project" value="TreeGrafter"/>
</dbReference>
<reference evidence="8 9" key="2">
    <citation type="submission" date="2018-11" db="EMBL/GenBank/DDBJ databases">
        <authorList>
            <consortium name="Pathogen Informatics"/>
        </authorList>
    </citation>
    <scope>NUCLEOTIDE SEQUENCE [LARGE SCALE GENOMIC DNA]</scope>
    <source>
        <strain evidence="8 9">Egypt</strain>
    </source>
</reference>
<dbReference type="AlphaFoldDB" id="A0A183AM70"/>
<sequence>MRICRYVIQSPLAYPSRRAEHETHRGFMRRQQITQTVLLNQVHKSISLEDSREWYMREVKEQQSRGELFQDPFMPAVDSTIRKTLSPHARQYEWLRPHQLTHSPKFIIDGISRFDIRQGEIGDCWFLAALSSLSMHPNLLEQVSLCIHSSNLICIAFYLRIYQLRMLADIFHRILYS</sequence>
<evidence type="ECO:0000256" key="5">
    <source>
        <dbReference type="PIRSR" id="PIRSR622684-1"/>
    </source>
</evidence>
<dbReference type="SUPFAM" id="SSF54001">
    <property type="entry name" value="Cysteine proteinases"/>
    <property type="match status" value="1"/>
</dbReference>
<accession>A0A183AM70</accession>
<comment type="caution">
    <text evidence="6">Lacks conserved residue(s) required for the propagation of feature annotation.</text>
</comment>
<organism evidence="10">
    <name type="scientific">Echinostoma caproni</name>
    <dbReference type="NCBI Taxonomy" id="27848"/>
    <lineage>
        <taxon>Eukaryota</taxon>
        <taxon>Metazoa</taxon>
        <taxon>Spiralia</taxon>
        <taxon>Lophotrochozoa</taxon>
        <taxon>Platyhelminthes</taxon>
        <taxon>Trematoda</taxon>
        <taxon>Digenea</taxon>
        <taxon>Plagiorchiida</taxon>
        <taxon>Echinostomata</taxon>
        <taxon>Echinostomatoidea</taxon>
        <taxon>Echinostomatidae</taxon>
        <taxon>Echinostoma</taxon>
    </lineage>
</organism>
<name>A0A183AM70_9TREM</name>
<dbReference type="WBParaSite" id="ECPE_0000807701-mRNA-1">
    <property type="protein sequence ID" value="ECPE_0000807701-mRNA-1"/>
    <property type="gene ID" value="ECPE_0000807701"/>
</dbReference>
<keyword evidence="9" id="KW-1185">Reference proteome</keyword>
<keyword evidence="2" id="KW-0645">Protease</keyword>
<evidence type="ECO:0000256" key="2">
    <source>
        <dbReference type="ARBA" id="ARBA00022670"/>
    </source>
</evidence>
<protein>
    <submittedName>
        <fullName evidence="10">Calpain catalytic domain-containing protein</fullName>
    </submittedName>
</protein>
<evidence type="ECO:0000259" key="7">
    <source>
        <dbReference type="PROSITE" id="PS50203"/>
    </source>
</evidence>
<dbReference type="EMBL" id="UZAN01045464">
    <property type="protein sequence ID" value="VDP82670.1"/>
    <property type="molecule type" value="Genomic_DNA"/>
</dbReference>
<evidence type="ECO:0000313" key="10">
    <source>
        <dbReference type="WBParaSite" id="ECPE_0000807701-mRNA-1"/>
    </source>
</evidence>
<feature type="active site" evidence="5">
    <location>
        <position position="124"/>
    </location>
</feature>
<dbReference type="InterPro" id="IPR000169">
    <property type="entry name" value="Pept_cys_AS"/>
</dbReference>
<keyword evidence="4" id="KW-0788">Thiol protease</keyword>
<evidence type="ECO:0000256" key="3">
    <source>
        <dbReference type="ARBA" id="ARBA00022801"/>
    </source>
</evidence>
<evidence type="ECO:0000256" key="4">
    <source>
        <dbReference type="ARBA" id="ARBA00022807"/>
    </source>
</evidence>
<evidence type="ECO:0000256" key="1">
    <source>
        <dbReference type="ARBA" id="ARBA00007623"/>
    </source>
</evidence>
<feature type="domain" description="Calpain catalytic" evidence="7">
    <location>
        <begin position="68"/>
        <end position="166"/>
    </location>
</feature>
<dbReference type="GO" id="GO:0004198">
    <property type="term" value="F:calcium-dependent cysteine-type endopeptidase activity"/>
    <property type="evidence" value="ECO:0007669"/>
    <property type="project" value="InterPro"/>
</dbReference>
<dbReference type="PANTHER" id="PTHR10183">
    <property type="entry name" value="CALPAIN"/>
    <property type="match status" value="1"/>
</dbReference>
<dbReference type="PROSITE" id="PS00139">
    <property type="entry name" value="THIOL_PROTEASE_CYS"/>
    <property type="match status" value="1"/>
</dbReference>
<dbReference type="PANTHER" id="PTHR10183:SF433">
    <property type="entry name" value="CALPAIN-A-RELATED"/>
    <property type="match status" value="1"/>
</dbReference>
<evidence type="ECO:0000256" key="6">
    <source>
        <dbReference type="PROSITE-ProRule" id="PRU00239"/>
    </source>
</evidence>
<reference evidence="10" key="1">
    <citation type="submission" date="2016-06" db="UniProtKB">
        <authorList>
            <consortium name="WormBaseParasite"/>
        </authorList>
    </citation>
    <scope>IDENTIFICATION</scope>
</reference>
<dbReference type="PRINTS" id="PR00704">
    <property type="entry name" value="CALPAIN"/>
</dbReference>
<dbReference type="Proteomes" id="UP000272942">
    <property type="component" value="Unassembled WGS sequence"/>
</dbReference>
<dbReference type="PROSITE" id="PS50203">
    <property type="entry name" value="CALPAIN_CAT"/>
    <property type="match status" value="1"/>
</dbReference>
<dbReference type="InterPro" id="IPR001300">
    <property type="entry name" value="Peptidase_C2_calpain_cat"/>
</dbReference>
<gene>
    <name evidence="8" type="ORF">ECPE_LOCUS8055</name>
</gene>
<dbReference type="GO" id="GO:0006508">
    <property type="term" value="P:proteolysis"/>
    <property type="evidence" value="ECO:0007669"/>
    <property type="project" value="UniProtKB-KW"/>
</dbReference>
<evidence type="ECO:0000313" key="8">
    <source>
        <dbReference type="EMBL" id="VDP82670.1"/>
    </source>
</evidence>
<evidence type="ECO:0000313" key="9">
    <source>
        <dbReference type="Proteomes" id="UP000272942"/>
    </source>
</evidence>
<dbReference type="OrthoDB" id="424753at2759"/>
<keyword evidence="3" id="KW-0378">Hydrolase</keyword>
<dbReference type="InterPro" id="IPR022684">
    <property type="entry name" value="Calpain_cysteine_protease"/>
</dbReference>